<protein>
    <submittedName>
        <fullName evidence="7">Uncharacterized protein</fullName>
    </submittedName>
</protein>
<organism evidence="7 8">
    <name type="scientific">Trichomonas vaginalis (strain ATCC PRA-98 / G3)</name>
    <dbReference type="NCBI Taxonomy" id="412133"/>
    <lineage>
        <taxon>Eukaryota</taxon>
        <taxon>Metamonada</taxon>
        <taxon>Parabasalia</taxon>
        <taxon>Trichomonadida</taxon>
        <taxon>Trichomonadidae</taxon>
        <taxon>Trichomonas</taxon>
    </lineage>
</organism>
<dbReference type="KEGG" id="tva:4754112"/>
<keyword evidence="3" id="KW-1133">Transmembrane helix</keyword>
<dbReference type="EMBL" id="DS113763">
    <property type="protein sequence ID" value="EAX96342.1"/>
    <property type="molecule type" value="Genomic_DNA"/>
</dbReference>
<dbReference type="GO" id="GO:0006629">
    <property type="term" value="P:lipid metabolic process"/>
    <property type="evidence" value="ECO:0007669"/>
    <property type="project" value="UniProtKB-KW"/>
</dbReference>
<dbReference type="PANTHER" id="PTHR23063">
    <property type="entry name" value="PHOSPHOLIPID ACYLTRANSFERASE"/>
    <property type="match status" value="1"/>
</dbReference>
<dbReference type="PANTHER" id="PTHR23063:SF52">
    <property type="entry name" value="LYSOPHOSPHATIDYLCHOLINE ACYLTRANSFERASE"/>
    <property type="match status" value="1"/>
</dbReference>
<reference evidence="7" key="2">
    <citation type="journal article" date="2007" name="Science">
        <title>Draft genome sequence of the sexually transmitted pathogen Trichomonas vaginalis.</title>
        <authorList>
            <person name="Carlton J.M."/>
            <person name="Hirt R.P."/>
            <person name="Silva J.C."/>
            <person name="Delcher A.L."/>
            <person name="Schatz M."/>
            <person name="Zhao Q."/>
            <person name="Wortman J.R."/>
            <person name="Bidwell S.L."/>
            <person name="Alsmark U.C.M."/>
            <person name="Besteiro S."/>
            <person name="Sicheritz-Ponten T."/>
            <person name="Noel C.J."/>
            <person name="Dacks J.B."/>
            <person name="Foster P.G."/>
            <person name="Simillion C."/>
            <person name="Van de Peer Y."/>
            <person name="Miranda-Saavedra D."/>
            <person name="Barton G.J."/>
            <person name="Westrop G.D."/>
            <person name="Mueller S."/>
            <person name="Dessi D."/>
            <person name="Fiori P.L."/>
            <person name="Ren Q."/>
            <person name="Paulsen I."/>
            <person name="Zhang H."/>
            <person name="Bastida-Corcuera F.D."/>
            <person name="Simoes-Barbosa A."/>
            <person name="Brown M.T."/>
            <person name="Hayes R.D."/>
            <person name="Mukherjee M."/>
            <person name="Okumura C.Y."/>
            <person name="Schneider R."/>
            <person name="Smith A.J."/>
            <person name="Vanacova S."/>
            <person name="Villalvazo M."/>
            <person name="Haas B.J."/>
            <person name="Pertea M."/>
            <person name="Feldblyum T.V."/>
            <person name="Utterback T.R."/>
            <person name="Shu C.L."/>
            <person name="Osoegawa K."/>
            <person name="de Jong P.J."/>
            <person name="Hrdy I."/>
            <person name="Horvathova L."/>
            <person name="Zubacova Z."/>
            <person name="Dolezal P."/>
            <person name="Malik S.B."/>
            <person name="Logsdon J.M. Jr."/>
            <person name="Henze K."/>
            <person name="Gupta A."/>
            <person name="Wang C.C."/>
            <person name="Dunne R.L."/>
            <person name="Upcroft J.A."/>
            <person name="Upcroft P."/>
            <person name="White O."/>
            <person name="Salzberg S.L."/>
            <person name="Tang P."/>
            <person name="Chiu C.-H."/>
            <person name="Lee Y.-S."/>
            <person name="Embley T.M."/>
            <person name="Coombs G.H."/>
            <person name="Mottram J.C."/>
            <person name="Tachezy J."/>
            <person name="Fraser-Liggett C.M."/>
            <person name="Johnson P.J."/>
        </authorList>
    </citation>
    <scope>NUCLEOTIDE SEQUENCE [LARGE SCALE GENOMIC DNA]</scope>
    <source>
        <strain evidence="7">G3</strain>
    </source>
</reference>
<evidence type="ECO:0000256" key="2">
    <source>
        <dbReference type="ARBA" id="ARBA00022692"/>
    </source>
</evidence>
<evidence type="ECO:0000256" key="1">
    <source>
        <dbReference type="ARBA" id="ARBA00022679"/>
    </source>
</evidence>
<dbReference type="GO" id="GO:0016746">
    <property type="term" value="F:acyltransferase activity"/>
    <property type="evidence" value="ECO:0007669"/>
    <property type="project" value="UniProtKB-KW"/>
</dbReference>
<keyword evidence="8" id="KW-1185">Reference proteome</keyword>
<gene>
    <name evidence="7" type="ORF">TVAG_066390</name>
</gene>
<evidence type="ECO:0000313" key="8">
    <source>
        <dbReference type="Proteomes" id="UP000001542"/>
    </source>
</evidence>
<accession>A2FFH2</accession>
<dbReference type="InParanoid" id="A2FFH2"/>
<sequence length="151" mass="16939">MFYIKSRDQYITPAEQLEYVASDPSYHPILHFPEDRPTNGNSILSFKTPAFGTDYYVQISSISYFMGFTFQGFNTVASTDDFNVYLFLRLLAMPFITCQIDFLQPRISKTELPDQISASKKAEDAQLQIANGLGVLAISRGVSQSGSSPRK</sequence>
<dbReference type="Proteomes" id="UP000001542">
    <property type="component" value="Unassembled WGS sequence"/>
</dbReference>
<dbReference type="RefSeq" id="XP_001309272.1">
    <property type="nucleotide sequence ID" value="XM_001309271.1"/>
</dbReference>
<dbReference type="AlphaFoldDB" id="A2FFH2"/>
<dbReference type="VEuPathDB" id="TrichDB:TVAG_066390"/>
<proteinExistence type="predicted"/>
<evidence type="ECO:0000256" key="4">
    <source>
        <dbReference type="ARBA" id="ARBA00023098"/>
    </source>
</evidence>
<evidence type="ECO:0000256" key="6">
    <source>
        <dbReference type="ARBA" id="ARBA00023315"/>
    </source>
</evidence>
<keyword evidence="2" id="KW-0812">Transmembrane</keyword>
<name>A2FFH2_TRIV3</name>
<reference evidence="7" key="1">
    <citation type="submission" date="2006-10" db="EMBL/GenBank/DDBJ databases">
        <authorList>
            <person name="Amadeo P."/>
            <person name="Zhao Q."/>
            <person name="Wortman J."/>
            <person name="Fraser-Liggett C."/>
            <person name="Carlton J."/>
        </authorList>
    </citation>
    <scope>NUCLEOTIDE SEQUENCE</scope>
    <source>
        <strain evidence="7">G3</strain>
    </source>
</reference>
<evidence type="ECO:0000313" key="7">
    <source>
        <dbReference type="EMBL" id="EAX96342.1"/>
    </source>
</evidence>
<keyword evidence="1" id="KW-0808">Transferase</keyword>
<evidence type="ECO:0000256" key="3">
    <source>
        <dbReference type="ARBA" id="ARBA00022989"/>
    </source>
</evidence>
<evidence type="ECO:0000256" key="5">
    <source>
        <dbReference type="ARBA" id="ARBA00023136"/>
    </source>
</evidence>
<keyword evidence="6" id="KW-0012">Acyltransferase</keyword>
<keyword evidence="5" id="KW-0472">Membrane</keyword>
<keyword evidence="4" id="KW-0443">Lipid metabolism</keyword>
<dbReference type="VEuPathDB" id="TrichDB:TVAGG3_0545230"/>